<dbReference type="PANTHER" id="PTHR33121">
    <property type="entry name" value="CYCLIC DI-GMP PHOSPHODIESTERASE PDEF"/>
    <property type="match status" value="1"/>
</dbReference>
<feature type="domain" description="EAL" evidence="1">
    <location>
        <begin position="1"/>
        <end position="122"/>
    </location>
</feature>
<evidence type="ECO:0000313" key="2">
    <source>
        <dbReference type="EMBL" id="SCC29403.1"/>
    </source>
</evidence>
<gene>
    <name evidence="2" type="ORF">GA0061071_111137</name>
</gene>
<keyword evidence="3" id="KW-1185">Reference proteome</keyword>
<accession>A0A1C4DDP8</accession>
<dbReference type="InterPro" id="IPR001633">
    <property type="entry name" value="EAL_dom"/>
</dbReference>
<sequence>MLESPIALDELDMLKVRGFKILLDDFGAGYSNISYLRKIPIDIIKIDRSLISRVANDKGSQIIAKNIISMLKELDYIVLAEGVEDAETAEILKDFGCDEAQGYFFSRPLHPTMIPDWLNASPY</sequence>
<dbReference type="SUPFAM" id="SSF141868">
    <property type="entry name" value="EAL domain-like"/>
    <property type="match status" value="1"/>
</dbReference>
<dbReference type="SMART" id="SM00052">
    <property type="entry name" value="EAL"/>
    <property type="match status" value="1"/>
</dbReference>
<name>A0A1C4DDP8_9ENTR</name>
<protein>
    <submittedName>
        <fullName evidence="2">EAL domain-containing protein</fullName>
    </submittedName>
</protein>
<dbReference type="AlphaFoldDB" id="A0A1C4DDP8"/>
<dbReference type="Pfam" id="PF00563">
    <property type="entry name" value="EAL"/>
    <property type="match status" value="1"/>
</dbReference>
<dbReference type="PANTHER" id="PTHR33121:SF70">
    <property type="entry name" value="SIGNALING PROTEIN YKOW"/>
    <property type="match status" value="1"/>
</dbReference>
<dbReference type="Gene3D" id="3.20.20.450">
    <property type="entry name" value="EAL domain"/>
    <property type="match status" value="1"/>
</dbReference>
<proteinExistence type="predicted"/>
<dbReference type="InterPro" id="IPR050706">
    <property type="entry name" value="Cyclic-di-GMP_PDE-like"/>
</dbReference>
<dbReference type="EMBL" id="FMAY01000011">
    <property type="protein sequence ID" value="SCC29403.1"/>
    <property type="molecule type" value="Genomic_DNA"/>
</dbReference>
<dbReference type="PROSITE" id="PS50883">
    <property type="entry name" value="EAL"/>
    <property type="match status" value="1"/>
</dbReference>
<evidence type="ECO:0000259" key="1">
    <source>
        <dbReference type="PROSITE" id="PS50883"/>
    </source>
</evidence>
<dbReference type="GO" id="GO:0071111">
    <property type="term" value="F:cyclic-guanylate-specific phosphodiesterase activity"/>
    <property type="evidence" value="ECO:0007669"/>
    <property type="project" value="InterPro"/>
</dbReference>
<dbReference type="Proteomes" id="UP000198975">
    <property type="component" value="Unassembled WGS sequence"/>
</dbReference>
<dbReference type="CDD" id="cd01948">
    <property type="entry name" value="EAL"/>
    <property type="match status" value="1"/>
</dbReference>
<dbReference type="InterPro" id="IPR035919">
    <property type="entry name" value="EAL_sf"/>
</dbReference>
<organism evidence="2 3">
    <name type="scientific">Kosakonia oryzendophytica</name>
    <dbReference type="NCBI Taxonomy" id="1005665"/>
    <lineage>
        <taxon>Bacteria</taxon>
        <taxon>Pseudomonadati</taxon>
        <taxon>Pseudomonadota</taxon>
        <taxon>Gammaproteobacteria</taxon>
        <taxon>Enterobacterales</taxon>
        <taxon>Enterobacteriaceae</taxon>
        <taxon>Kosakonia</taxon>
    </lineage>
</organism>
<reference evidence="3" key="1">
    <citation type="submission" date="2016-08" db="EMBL/GenBank/DDBJ databases">
        <authorList>
            <person name="Varghese N."/>
            <person name="Submissions Spin"/>
        </authorList>
    </citation>
    <scope>NUCLEOTIDE SEQUENCE [LARGE SCALE GENOMIC DNA]</scope>
    <source>
        <strain evidence="3">REICA_082</strain>
    </source>
</reference>
<evidence type="ECO:0000313" key="3">
    <source>
        <dbReference type="Proteomes" id="UP000198975"/>
    </source>
</evidence>